<evidence type="ECO:0000313" key="3">
    <source>
        <dbReference type="Proteomes" id="UP000076925"/>
    </source>
</evidence>
<reference evidence="2 3" key="1">
    <citation type="journal article" date="2013" name="Genome Biol. Evol.">
        <title>Genomes of Stigonematalean cyanobacteria (subsection V) and the evolution of oxygenic photosynthesis from prokaryotes to plastids.</title>
        <authorList>
            <person name="Dagan T."/>
            <person name="Roettger M."/>
            <person name="Stucken K."/>
            <person name="Landan G."/>
            <person name="Koch R."/>
            <person name="Major P."/>
            <person name="Gould S.B."/>
            <person name="Goremykin V.V."/>
            <person name="Rippka R."/>
            <person name="Tandeau de Marsac N."/>
            <person name="Gugger M."/>
            <person name="Lockhart P.J."/>
            <person name="Allen J.F."/>
            <person name="Brune I."/>
            <person name="Maus I."/>
            <person name="Puhler A."/>
            <person name="Martin W.F."/>
        </authorList>
    </citation>
    <scope>NUCLEOTIDE SEQUENCE [LARGE SCALE GENOMIC DNA]</scope>
    <source>
        <strain evidence="2 3">PCC 7110</strain>
    </source>
</reference>
<dbReference type="Gene3D" id="3.90.1530.10">
    <property type="entry name" value="Conserved hypothetical protein from pyrococcus furiosus pfu- 392566-001, ParB domain"/>
    <property type="match status" value="1"/>
</dbReference>
<feature type="region of interest" description="Disordered" evidence="1">
    <location>
        <begin position="124"/>
        <end position="162"/>
    </location>
</feature>
<dbReference type="RefSeq" id="WP_017740795.1">
    <property type="nucleotide sequence ID" value="NZ_KQ976356.1"/>
</dbReference>
<sequence>MYNLDHQQVVHLPPDELVVHPRLIEIYGEDEDRPSLEASIQREMRILVPIEVSARTGVNVVIAGKCRLQIAKKLGFATVPVFFGEYSGEEEELKALYDLNIHREEKTHFQRFIEGAYWEPQLKEQAKERQRENARRLNDRKQSTKCSNLNTSSDDMSSQESRELPVLKEVAKKVKLSVGSYHKGKKVYSYISQLKNEGKLRSVAALQQELNRSIDTAYKFVRDERREKVLDAIERGEVNTLREGNALVRTGSRNPWRKFEVGQVYLFKKEPRPDFYQQARVIKITNEFVMFAFRNSKTNDLETISLRPPSIDATLQEEPSVKERARILRLLEKFGSIYPLRVALSEMLNITNLTMEEERFLAYLETGKYEEMIKEREIEFEITRNKSTEDRCAA</sequence>
<gene>
    <name evidence="2" type="ORF">WA1_51075</name>
</gene>
<name>A0A139WQ34_9CYAN</name>
<accession>A0A139WQ34</accession>
<feature type="compositionally biased region" description="Basic and acidic residues" evidence="1">
    <location>
        <begin position="124"/>
        <end position="142"/>
    </location>
</feature>
<proteinExistence type="predicted"/>
<protein>
    <recommendedName>
        <fullName evidence="4">ParB/Sulfiredoxin domain-containing protein</fullName>
    </recommendedName>
</protein>
<evidence type="ECO:0000313" key="2">
    <source>
        <dbReference type="EMBL" id="KYC34551.1"/>
    </source>
</evidence>
<keyword evidence="3" id="KW-1185">Reference proteome</keyword>
<organism evidence="2 3">
    <name type="scientific">Scytonema hofmannii PCC 7110</name>
    <dbReference type="NCBI Taxonomy" id="128403"/>
    <lineage>
        <taxon>Bacteria</taxon>
        <taxon>Bacillati</taxon>
        <taxon>Cyanobacteriota</taxon>
        <taxon>Cyanophyceae</taxon>
        <taxon>Nostocales</taxon>
        <taxon>Scytonemataceae</taxon>
        <taxon>Scytonema</taxon>
    </lineage>
</organism>
<comment type="caution">
    <text evidence="2">The sequence shown here is derived from an EMBL/GenBank/DDBJ whole genome shotgun (WGS) entry which is preliminary data.</text>
</comment>
<dbReference type="STRING" id="128403.WA1_51075"/>
<evidence type="ECO:0008006" key="4">
    <source>
        <dbReference type="Google" id="ProtNLM"/>
    </source>
</evidence>
<dbReference type="SUPFAM" id="SSF110849">
    <property type="entry name" value="ParB/Sulfiredoxin"/>
    <property type="match status" value="1"/>
</dbReference>
<dbReference type="Proteomes" id="UP000076925">
    <property type="component" value="Unassembled WGS sequence"/>
</dbReference>
<dbReference type="EMBL" id="ANNX02000078">
    <property type="protein sequence ID" value="KYC34551.1"/>
    <property type="molecule type" value="Genomic_DNA"/>
</dbReference>
<dbReference type="OrthoDB" id="476834at2"/>
<dbReference type="AlphaFoldDB" id="A0A139WQ34"/>
<dbReference type="InterPro" id="IPR036086">
    <property type="entry name" value="ParB/Sulfiredoxin_sf"/>
</dbReference>
<evidence type="ECO:0000256" key="1">
    <source>
        <dbReference type="SAM" id="MobiDB-lite"/>
    </source>
</evidence>
<feature type="compositionally biased region" description="Polar residues" evidence="1">
    <location>
        <begin position="144"/>
        <end position="159"/>
    </location>
</feature>